<keyword evidence="3" id="KW-1185">Reference proteome</keyword>
<accession>A0A1G8R4B5</accession>
<dbReference type="EMBL" id="FNEN01000015">
    <property type="protein sequence ID" value="SDJ11797.1"/>
    <property type="molecule type" value="Genomic_DNA"/>
</dbReference>
<feature type="transmembrane region" description="Helical" evidence="1">
    <location>
        <begin position="40"/>
        <end position="58"/>
    </location>
</feature>
<sequence>MAIVLLTAFVIAGILSVFTAFLMLVTWPERKQNRYKHAKYFSASFAAAIITLGTFLMLSDTSSTITANDSYEVPESVQTVEERAQWHITSELGQVTTTNHDVVQDITYDDETEVLEAQLITEDNVTTDLIRTSTLNRSAHVLQRMAEINELNYIHLVWDIYVEPESGPGEFDTIMDMTAEQDTLEDVEWNEVEVENIEDITEEYWEKPELYTTESE</sequence>
<evidence type="ECO:0000313" key="2">
    <source>
        <dbReference type="EMBL" id="SDJ11797.1"/>
    </source>
</evidence>
<proteinExistence type="predicted"/>
<keyword evidence="1" id="KW-0472">Membrane</keyword>
<evidence type="ECO:0000256" key="1">
    <source>
        <dbReference type="SAM" id="Phobius"/>
    </source>
</evidence>
<dbReference type="AlphaFoldDB" id="A0A1G8R4B5"/>
<dbReference type="Proteomes" id="UP000198853">
    <property type="component" value="Unassembled WGS sequence"/>
</dbReference>
<protein>
    <submittedName>
        <fullName evidence="2">Uncharacterized protein</fullName>
    </submittedName>
</protein>
<keyword evidence="1" id="KW-0812">Transmembrane</keyword>
<keyword evidence="1" id="KW-1133">Transmembrane helix</keyword>
<gene>
    <name evidence="2" type="ORF">SAMN04488123_11557</name>
</gene>
<reference evidence="2 3" key="1">
    <citation type="submission" date="2016-10" db="EMBL/GenBank/DDBJ databases">
        <authorList>
            <person name="de Groot N.N."/>
        </authorList>
    </citation>
    <scope>NUCLEOTIDE SEQUENCE [LARGE SCALE GENOMIC DNA]</scope>
    <source>
        <strain evidence="2 3">DSM 21771</strain>
    </source>
</reference>
<name>A0A1G8R4B5_9BACI</name>
<evidence type="ECO:0000313" key="3">
    <source>
        <dbReference type="Proteomes" id="UP000198853"/>
    </source>
</evidence>
<organism evidence="2 3">
    <name type="scientific">Natribacillus halophilus</name>
    <dbReference type="NCBI Taxonomy" id="549003"/>
    <lineage>
        <taxon>Bacteria</taxon>
        <taxon>Bacillati</taxon>
        <taxon>Bacillota</taxon>
        <taxon>Bacilli</taxon>
        <taxon>Bacillales</taxon>
        <taxon>Bacillaceae</taxon>
        <taxon>Natribacillus</taxon>
    </lineage>
</organism>
<dbReference type="RefSeq" id="WP_090399384.1">
    <property type="nucleotide sequence ID" value="NZ_FNEN01000015.1"/>
</dbReference>
<feature type="transmembrane region" description="Helical" evidence="1">
    <location>
        <begin position="6"/>
        <end position="28"/>
    </location>
</feature>
<dbReference type="OrthoDB" id="2962876at2"/>